<feature type="region of interest" description="Disordered" evidence="1">
    <location>
        <begin position="1"/>
        <end position="23"/>
    </location>
</feature>
<evidence type="ECO:0000313" key="3">
    <source>
        <dbReference type="Proteomes" id="UP000639643"/>
    </source>
</evidence>
<accession>A0A8H6JD29</accession>
<comment type="caution">
    <text evidence="2">The sequence shown here is derived from an EMBL/GenBank/DDBJ whole genome shotgun (WGS) entry which is preliminary data.</text>
</comment>
<dbReference type="EMBL" id="WIGM01000835">
    <property type="protein sequence ID" value="KAF6810899.1"/>
    <property type="molecule type" value="Genomic_DNA"/>
</dbReference>
<dbReference type="AlphaFoldDB" id="A0A8H6JD29"/>
<evidence type="ECO:0000313" key="2">
    <source>
        <dbReference type="EMBL" id="KAF6810899.1"/>
    </source>
</evidence>
<dbReference type="PANTHER" id="PTHR48125">
    <property type="entry name" value="LP07818P1"/>
    <property type="match status" value="1"/>
</dbReference>
<keyword evidence="3" id="KW-1185">Reference proteome</keyword>
<gene>
    <name evidence="2" type="ORF">CMUS01_13379</name>
</gene>
<dbReference type="Proteomes" id="UP000639643">
    <property type="component" value="Unassembled WGS sequence"/>
</dbReference>
<feature type="compositionally biased region" description="Polar residues" evidence="1">
    <location>
        <begin position="617"/>
        <end position="627"/>
    </location>
</feature>
<dbReference type="PANTHER" id="PTHR48125:SF12">
    <property type="entry name" value="AT HOOK TRANSCRIPTION FACTOR FAMILY-RELATED"/>
    <property type="match status" value="1"/>
</dbReference>
<feature type="region of interest" description="Disordered" evidence="1">
    <location>
        <begin position="571"/>
        <end position="632"/>
    </location>
</feature>
<sequence>MNQAQNQTQAAQPPLIPGQTFGILKPPAVTRNITWTPAVTPPAVSGSTSPPVPLVTSDIPAAQLNAQAKAPSPAETPKVIHGFAPSFADKAKEAKFALDYENLSNLIRSADPDAVRRAVRDHHEKTLLGSHYHMAFLMNVAMHRSDTVTLQRACRDFGHRLIADAKVELMGLMKRADFDAVADVIISKASTSFLDKALAARLPTIEARHLVNALARAERLGYDADDVVENEHVIPTAAPNLAPPPPGPTAPAKTPASSNYVKWNGPGPRPPSGFTEIIKPPAQPPVPYAQEPWPDNFPEEQKPQCTWCKHVFRWQSAWAHRFSCPHCVQPFSGHSGLSYHLLNKVCGDFGEVDRNYLEKIKTLPPLKRPASDGTPTRGSVFLSSTNSGSPAPVPMATPLRTQQQPAQPSPSTPINGEVPLGTPRPKDMSHLTEAQVEALLSELRRAELDFKAKINAVHGSGLDETEAQKKLTSLRNSFACKQSTVRKKYGIKLRERRNRAMMDAERERMGYGRAPRMSTPRADQHADKRARINANGDAAMTQSSQPEAPPVKQVAVSDMGGGLAASNATAAMEDPTMSMSQPTRPTQAAEATRPPPSTYQQGNHRVEIHEPSAPRRFTSSAPANTSEAALGSGTIELEPGVLYTAEELLQKMGRGTRTVQTISSDSGSDSDSDSDSDSSTDDEQPSVVKTERTN</sequence>
<dbReference type="OrthoDB" id="37886at2759"/>
<feature type="region of interest" description="Disordered" evidence="1">
    <location>
        <begin position="654"/>
        <end position="694"/>
    </location>
</feature>
<name>A0A8H6JD29_9PEZI</name>
<evidence type="ECO:0000256" key="1">
    <source>
        <dbReference type="SAM" id="MobiDB-lite"/>
    </source>
</evidence>
<organism evidence="2 3">
    <name type="scientific">Colletotrichum musicola</name>
    <dbReference type="NCBI Taxonomy" id="2175873"/>
    <lineage>
        <taxon>Eukaryota</taxon>
        <taxon>Fungi</taxon>
        <taxon>Dikarya</taxon>
        <taxon>Ascomycota</taxon>
        <taxon>Pezizomycotina</taxon>
        <taxon>Sordariomycetes</taxon>
        <taxon>Hypocreomycetidae</taxon>
        <taxon>Glomerellales</taxon>
        <taxon>Glomerellaceae</taxon>
        <taxon>Colletotrichum</taxon>
        <taxon>Colletotrichum orchidearum species complex</taxon>
    </lineage>
</organism>
<feature type="region of interest" description="Disordered" evidence="1">
    <location>
        <begin position="365"/>
        <end position="423"/>
    </location>
</feature>
<feature type="compositionally biased region" description="Acidic residues" evidence="1">
    <location>
        <begin position="668"/>
        <end position="684"/>
    </location>
</feature>
<reference evidence="2" key="1">
    <citation type="journal article" date="2020" name="Phytopathology">
        <title>Genome Sequence Resources of Colletotrichum truncatum, C. plurivorum, C. musicola, and C. sojae: Four Species Pathogenic to Soybean (Glycine max).</title>
        <authorList>
            <person name="Rogerio F."/>
            <person name="Boufleur T.R."/>
            <person name="Ciampi-Guillardi M."/>
            <person name="Sukno S.A."/>
            <person name="Thon M.R."/>
            <person name="Massola Junior N.S."/>
            <person name="Baroncelli R."/>
        </authorList>
    </citation>
    <scope>NUCLEOTIDE SEQUENCE</scope>
    <source>
        <strain evidence="2">LFN0074</strain>
    </source>
</reference>
<feature type="compositionally biased region" description="Polar residues" evidence="1">
    <location>
        <begin position="373"/>
        <end position="389"/>
    </location>
</feature>
<feature type="region of interest" description="Disordered" evidence="1">
    <location>
        <begin position="236"/>
        <end position="256"/>
    </location>
</feature>
<protein>
    <submittedName>
        <fullName evidence="2">Uncharacterized protein</fullName>
    </submittedName>
</protein>
<proteinExistence type="predicted"/>
<feature type="compositionally biased region" description="Polar residues" evidence="1">
    <location>
        <begin position="577"/>
        <end position="586"/>
    </location>
</feature>
<feature type="compositionally biased region" description="Low complexity" evidence="1">
    <location>
        <begin position="1"/>
        <end position="12"/>
    </location>
</feature>
<feature type="compositionally biased region" description="Basic and acidic residues" evidence="1">
    <location>
        <begin position="604"/>
        <end position="613"/>
    </location>
</feature>